<sequence>MMKAVALTAAVAVVAVGLTRVAAADDDVAGVAVKYGSCGTERYKCGTDYSRCSTKYGVCLRYGCKRDLTYACEKTESYDCDKTVYESYTKSVRKTRGCDKKVDEECTKYRKVSYTCSKQREETCTRRKHKTCYKSWRTESYTCTKTEQKEVSCSNGRTYGYDGKKCYKSHSYEGTCSKQVGVGGYDCGVEERYTCTKSYDATCHKDEAYTATCTVVKWATCEYYEDVKAQRPVTKWVKNGCSRTVSGRCKSGEKYDDKCCAERGDKKVCEDKWCTRSKC</sequence>
<keyword evidence="2" id="KW-1185">Reference proteome</keyword>
<protein>
    <submittedName>
        <fullName evidence="1">Uncharacterized protein</fullName>
    </submittedName>
</protein>
<gene>
    <name evidence="1" type="ORF">I4F81_002712</name>
</gene>
<proteinExistence type="predicted"/>
<evidence type="ECO:0000313" key="2">
    <source>
        <dbReference type="Proteomes" id="UP000798662"/>
    </source>
</evidence>
<dbReference type="EMBL" id="CM020618">
    <property type="protein sequence ID" value="KAK1860123.1"/>
    <property type="molecule type" value="Genomic_DNA"/>
</dbReference>
<evidence type="ECO:0000313" key="1">
    <source>
        <dbReference type="EMBL" id="KAK1860123.1"/>
    </source>
</evidence>
<organism evidence="1 2">
    <name type="scientific">Pyropia yezoensis</name>
    <name type="common">Susabi-nori</name>
    <name type="synonym">Porphyra yezoensis</name>
    <dbReference type="NCBI Taxonomy" id="2788"/>
    <lineage>
        <taxon>Eukaryota</taxon>
        <taxon>Rhodophyta</taxon>
        <taxon>Bangiophyceae</taxon>
        <taxon>Bangiales</taxon>
        <taxon>Bangiaceae</taxon>
        <taxon>Pyropia</taxon>
    </lineage>
</organism>
<dbReference type="Proteomes" id="UP000798662">
    <property type="component" value="Chromosome 1"/>
</dbReference>
<comment type="caution">
    <text evidence="1">The sequence shown here is derived from an EMBL/GenBank/DDBJ whole genome shotgun (WGS) entry which is preliminary data.</text>
</comment>
<reference evidence="1" key="1">
    <citation type="submission" date="2019-11" db="EMBL/GenBank/DDBJ databases">
        <title>Nori genome reveals adaptations in red seaweeds to the harsh intertidal environment.</title>
        <authorList>
            <person name="Wang D."/>
            <person name="Mao Y."/>
        </authorList>
    </citation>
    <scope>NUCLEOTIDE SEQUENCE</scope>
    <source>
        <tissue evidence="1">Gametophyte</tissue>
    </source>
</reference>
<name>A0ACC3BQD5_PYRYE</name>
<accession>A0ACC3BQD5</accession>